<gene>
    <name evidence="4" type="ORF">FRX31_025674</name>
</gene>
<dbReference type="OrthoDB" id="186625at2759"/>
<dbReference type="PROSITE" id="PS50222">
    <property type="entry name" value="EF_HAND_2"/>
    <property type="match status" value="2"/>
</dbReference>
<dbReference type="SUPFAM" id="SSF47473">
    <property type="entry name" value="EF-hand"/>
    <property type="match status" value="1"/>
</dbReference>
<dbReference type="EMBL" id="JABWDY010031657">
    <property type="protein sequence ID" value="KAF5184742.1"/>
    <property type="molecule type" value="Genomic_DNA"/>
</dbReference>
<feature type="region of interest" description="Disordered" evidence="2">
    <location>
        <begin position="24"/>
        <end position="53"/>
    </location>
</feature>
<name>A0A7J6VK87_THATH</name>
<dbReference type="Proteomes" id="UP000554482">
    <property type="component" value="Unassembled WGS sequence"/>
</dbReference>
<dbReference type="InterPro" id="IPR011992">
    <property type="entry name" value="EF-hand-dom_pair"/>
</dbReference>
<proteinExistence type="predicted"/>
<sequence length="263" mass="29685">MAWSRSSPGQYGYGYGNGSYWEPQTRSPTMAYSSPPSPQRSQSPPYGQTVPYEKKYHNNNKYQTNGMGVMGAFTYAQEGMFGELLPSSFPPGTDPKLVSCFKNLDRDNNGFIDEKELKLALSTYSSTFSLRTIRLIMYAFAKTNTKVIGPKEFIAVYYGIQQWKAMFQKFDRDRNGRIDMSELREALQSLGYPVNESVLDLLIVRFDKNGGNNMSIGFDGFIECCLTVKGLTDKFKEKDHTFSGSATFSYDAFMMTVLPYIVG</sequence>
<dbReference type="InterPro" id="IPR002048">
    <property type="entry name" value="EF_hand_dom"/>
</dbReference>
<dbReference type="AlphaFoldDB" id="A0A7J6VK87"/>
<dbReference type="InterPro" id="IPR044590">
    <property type="entry name" value="CML48/49/50"/>
</dbReference>
<feature type="domain" description="EF-hand" evidence="3">
    <location>
        <begin position="158"/>
        <end position="193"/>
    </location>
</feature>
<evidence type="ECO:0000256" key="2">
    <source>
        <dbReference type="SAM" id="MobiDB-lite"/>
    </source>
</evidence>
<dbReference type="Gene3D" id="1.10.238.10">
    <property type="entry name" value="EF-hand"/>
    <property type="match status" value="1"/>
</dbReference>
<keyword evidence="5" id="KW-1185">Reference proteome</keyword>
<protein>
    <submittedName>
        <fullName evidence="4">Peflin</fullName>
    </submittedName>
</protein>
<dbReference type="SMART" id="SM00054">
    <property type="entry name" value="EFh"/>
    <property type="match status" value="2"/>
</dbReference>
<feature type="domain" description="EF-hand" evidence="3">
    <location>
        <begin position="92"/>
        <end position="127"/>
    </location>
</feature>
<keyword evidence="1" id="KW-0106">Calcium</keyword>
<evidence type="ECO:0000256" key="1">
    <source>
        <dbReference type="ARBA" id="ARBA00022837"/>
    </source>
</evidence>
<dbReference type="PROSITE" id="PS00018">
    <property type="entry name" value="EF_HAND_1"/>
    <property type="match status" value="2"/>
</dbReference>
<dbReference type="Pfam" id="PF13499">
    <property type="entry name" value="EF-hand_7"/>
    <property type="match status" value="1"/>
</dbReference>
<dbReference type="CDD" id="cd16180">
    <property type="entry name" value="EFh_PEF_Group_I"/>
    <property type="match status" value="1"/>
</dbReference>
<organism evidence="4 5">
    <name type="scientific">Thalictrum thalictroides</name>
    <name type="common">Rue-anemone</name>
    <name type="synonym">Anemone thalictroides</name>
    <dbReference type="NCBI Taxonomy" id="46969"/>
    <lineage>
        <taxon>Eukaryota</taxon>
        <taxon>Viridiplantae</taxon>
        <taxon>Streptophyta</taxon>
        <taxon>Embryophyta</taxon>
        <taxon>Tracheophyta</taxon>
        <taxon>Spermatophyta</taxon>
        <taxon>Magnoliopsida</taxon>
        <taxon>Ranunculales</taxon>
        <taxon>Ranunculaceae</taxon>
        <taxon>Thalictroideae</taxon>
        <taxon>Thalictrum</taxon>
    </lineage>
</organism>
<comment type="caution">
    <text evidence="4">The sequence shown here is derived from an EMBL/GenBank/DDBJ whole genome shotgun (WGS) entry which is preliminary data.</text>
</comment>
<dbReference type="PANTHER" id="PTHR46824:SF1">
    <property type="entry name" value="CALCIUM-BINDING PROTEIN CML49-RELATED"/>
    <property type="match status" value="1"/>
</dbReference>
<evidence type="ECO:0000313" key="4">
    <source>
        <dbReference type="EMBL" id="KAF5184742.1"/>
    </source>
</evidence>
<dbReference type="GO" id="GO:0005509">
    <property type="term" value="F:calcium ion binding"/>
    <property type="evidence" value="ECO:0007669"/>
    <property type="project" value="InterPro"/>
</dbReference>
<reference evidence="4 5" key="1">
    <citation type="submission" date="2020-06" db="EMBL/GenBank/DDBJ databases">
        <title>Transcriptomic and genomic resources for Thalictrum thalictroides and T. hernandezii: Facilitating candidate gene discovery in an emerging model plant lineage.</title>
        <authorList>
            <person name="Arias T."/>
            <person name="Riano-Pachon D.M."/>
            <person name="Di Stilio V.S."/>
        </authorList>
    </citation>
    <scope>NUCLEOTIDE SEQUENCE [LARGE SCALE GENOMIC DNA]</scope>
    <source>
        <strain evidence="5">cv. WT478/WT964</strain>
        <tissue evidence="4">Leaves</tissue>
    </source>
</reference>
<dbReference type="InterPro" id="IPR018247">
    <property type="entry name" value="EF_Hand_1_Ca_BS"/>
</dbReference>
<evidence type="ECO:0000259" key="3">
    <source>
        <dbReference type="PROSITE" id="PS50222"/>
    </source>
</evidence>
<accession>A0A7J6VK87</accession>
<dbReference type="Pfam" id="PF13405">
    <property type="entry name" value="EF-hand_6"/>
    <property type="match status" value="1"/>
</dbReference>
<dbReference type="PANTHER" id="PTHR46824">
    <property type="entry name" value="CALCIUM-BINDING PROTEIN CML48-RELATED"/>
    <property type="match status" value="1"/>
</dbReference>
<evidence type="ECO:0000313" key="5">
    <source>
        <dbReference type="Proteomes" id="UP000554482"/>
    </source>
</evidence>